<evidence type="ECO:0000256" key="2">
    <source>
        <dbReference type="ARBA" id="ARBA00008560"/>
    </source>
</evidence>
<evidence type="ECO:0000313" key="8">
    <source>
        <dbReference type="EMBL" id="QJQ36473.1"/>
    </source>
</evidence>
<comment type="similarity">
    <text evidence="2 6">Belongs to the bacterial ribosomal protein bL32 family.</text>
</comment>
<proteinExistence type="inferred from homology"/>
<evidence type="ECO:0000256" key="6">
    <source>
        <dbReference type="HAMAP-Rule" id="MF_00340"/>
    </source>
</evidence>
<reference evidence="8" key="1">
    <citation type="submission" date="2019-12" db="EMBL/GenBank/DDBJ databases">
        <title>Complete chloroplast genomes of two species.</title>
        <authorList>
            <person name="Yao H."/>
            <person name="Zhou J."/>
        </authorList>
    </citation>
    <scope>NUCLEOTIDE SEQUENCE</scope>
</reference>
<gene>
    <name evidence="6 8" type="primary">rpl32</name>
    <name evidence="8" type="ORF">Y19060_p020</name>
</gene>
<dbReference type="InterPro" id="IPR002677">
    <property type="entry name" value="Ribosomal_bL32"/>
</dbReference>
<accession>A0A6M4B553</accession>
<protein>
    <recommendedName>
        <fullName evidence="5 6">Large ribosomal subunit protein bL32c</fullName>
    </recommendedName>
</protein>
<dbReference type="GO" id="GO:0003735">
    <property type="term" value="F:structural constituent of ribosome"/>
    <property type="evidence" value="ECO:0007669"/>
    <property type="project" value="InterPro"/>
</dbReference>
<evidence type="ECO:0000256" key="3">
    <source>
        <dbReference type="ARBA" id="ARBA00022980"/>
    </source>
</evidence>
<geneLocation type="chloroplast" evidence="8"/>
<dbReference type="PANTHER" id="PTHR36083">
    <property type="entry name" value="50S RIBOSOMAL PROTEIN L32, CHLOROPLASTIC"/>
    <property type="match status" value="1"/>
</dbReference>
<dbReference type="GO" id="GO:0015934">
    <property type="term" value="C:large ribosomal subunit"/>
    <property type="evidence" value="ECO:0007669"/>
    <property type="project" value="InterPro"/>
</dbReference>
<dbReference type="Pfam" id="PF01783">
    <property type="entry name" value="Ribosomal_L32p"/>
    <property type="match status" value="1"/>
</dbReference>
<evidence type="ECO:0000256" key="7">
    <source>
        <dbReference type="SAM" id="MobiDB-lite"/>
    </source>
</evidence>
<name>A0A6M4B553_9MONI</name>
<dbReference type="GO" id="GO:0009507">
    <property type="term" value="C:chloroplast"/>
    <property type="evidence" value="ECO:0007669"/>
    <property type="project" value="UniProtKB-SubCell"/>
</dbReference>
<dbReference type="AlphaFoldDB" id="A0A6M4B553"/>
<dbReference type="EMBL" id="MN885667">
    <property type="protein sequence ID" value="QJQ36473.1"/>
    <property type="molecule type" value="Genomic_DNA"/>
</dbReference>
<dbReference type="GO" id="GO:0006412">
    <property type="term" value="P:translation"/>
    <property type="evidence" value="ECO:0007669"/>
    <property type="project" value="UniProtKB-UniRule"/>
</dbReference>
<feature type="compositionally biased region" description="Basic residues" evidence="7">
    <location>
        <begin position="1"/>
        <end position="19"/>
    </location>
</feature>
<keyword evidence="8" id="KW-0934">Plastid</keyword>
<keyword evidence="3 6" id="KW-0689">Ribosomal protein</keyword>
<evidence type="ECO:0000256" key="1">
    <source>
        <dbReference type="ARBA" id="ARBA00004229"/>
    </source>
</evidence>
<feature type="region of interest" description="Disordered" evidence="7">
    <location>
        <begin position="1"/>
        <end position="20"/>
    </location>
</feature>
<organism evidence="8">
    <name type="scientific">Pyrrosia petiolosa</name>
    <dbReference type="NCBI Taxonomy" id="746522"/>
    <lineage>
        <taxon>Eukaryota</taxon>
        <taxon>Viridiplantae</taxon>
        <taxon>Streptophyta</taxon>
        <taxon>Embryophyta</taxon>
        <taxon>Tracheophyta</taxon>
        <taxon>Polypodiopsida</taxon>
        <taxon>Polypodiidae</taxon>
        <taxon>Polypodiales</taxon>
        <taxon>Polypodiineae</taxon>
        <taxon>Polypodiaceae</taxon>
        <taxon>Platycerioideae</taxon>
        <taxon>Pyrrosia</taxon>
    </lineage>
</organism>
<evidence type="ECO:0000256" key="4">
    <source>
        <dbReference type="ARBA" id="ARBA00023274"/>
    </source>
</evidence>
<dbReference type="InterPro" id="IPR044958">
    <property type="entry name" value="Ribosomal_bL32_plant/cyanobact"/>
</dbReference>
<comment type="subcellular location">
    <subcellularLocation>
        <location evidence="1 6">Plastid</location>
        <location evidence="1 6">Chloroplast</location>
    </subcellularLocation>
</comment>
<keyword evidence="4 6" id="KW-0687">Ribonucleoprotein</keyword>
<keyword evidence="8" id="KW-0150">Chloroplast</keyword>
<dbReference type="HAMAP" id="MF_00340">
    <property type="entry name" value="Ribosomal_bL32"/>
    <property type="match status" value="1"/>
</dbReference>
<sequence>MAVPKKRTSGSKKKIRNRAWKTGPAKVASAAFSLAQSILTGRSTSFYYITEQRQQRGGGGETTAKIKTFLVIMS</sequence>
<evidence type="ECO:0000256" key="5">
    <source>
        <dbReference type="ARBA" id="ARBA00035280"/>
    </source>
</evidence>
<dbReference type="PANTHER" id="PTHR36083:SF1">
    <property type="entry name" value="LARGE RIBOSOMAL SUBUNIT PROTEIN BL32C"/>
    <property type="match status" value="1"/>
</dbReference>